<dbReference type="FunFam" id="2.20.100.10:FF:000001">
    <property type="entry name" value="semaphorin-5A isoform X1"/>
    <property type="match status" value="1"/>
</dbReference>
<dbReference type="InterPro" id="IPR052065">
    <property type="entry name" value="Compl_asym_regulator"/>
</dbReference>
<evidence type="ECO:0000256" key="2">
    <source>
        <dbReference type="ARBA" id="ARBA00023157"/>
    </source>
</evidence>
<feature type="region of interest" description="Disordered" evidence="3">
    <location>
        <begin position="1"/>
        <end position="46"/>
    </location>
</feature>
<proteinExistence type="predicted"/>
<dbReference type="InterPro" id="IPR036383">
    <property type="entry name" value="TSP1_rpt_sf"/>
</dbReference>
<dbReference type="PANTHER" id="PTHR22906:SF21">
    <property type="entry name" value="SEMA DOMAIN-CONTAINING PROTEIN"/>
    <property type="match status" value="1"/>
</dbReference>
<gene>
    <name evidence="4" type="ORF">MEDL_57003</name>
</gene>
<accession>A0A8S3URJ2</accession>
<keyword evidence="1" id="KW-0677">Repeat</keyword>
<protein>
    <submittedName>
        <fullName evidence="4">THBS2S</fullName>
    </submittedName>
</protein>
<feature type="compositionally biased region" description="Polar residues" evidence="3">
    <location>
        <begin position="1"/>
        <end position="15"/>
    </location>
</feature>
<feature type="compositionally biased region" description="Low complexity" evidence="3">
    <location>
        <begin position="95"/>
        <end position="104"/>
    </location>
</feature>
<feature type="region of interest" description="Disordered" evidence="3">
    <location>
        <begin position="77"/>
        <end position="111"/>
    </location>
</feature>
<dbReference type="SMART" id="SM00209">
    <property type="entry name" value="TSP1"/>
    <property type="match status" value="2"/>
</dbReference>
<evidence type="ECO:0000313" key="4">
    <source>
        <dbReference type="EMBL" id="CAG2244991.1"/>
    </source>
</evidence>
<dbReference type="OrthoDB" id="6070148at2759"/>
<sequence length="510" mass="57117">MKPQNKNRQPPNSLRSGAEKNATSKRNKRPNVSKSHVHSDPKRLMAPRGNQNIIAAGSHSTQVMVNESGDEIIASNQNQSDRAELDPVTVAIPGPSSSRVPRSSTDSQRPELYDVTTTINRRAADNVSSIVSQVEMVPSIQDSHGMYTHTGDQNSPPFYHRRRSQSLITGTHSASNEISLVNHIPESIPSIFDPIGADIPLKIKEKIWRGEFIHLGLLLKSAAVLGSDSTLDGDFVLKGGALTVVNKKPDSLNNIEIWTSVFMIYMAILLEKWPMKAQEYLKYMQSIRLASSRVDGKWSRWIEKPCSGTCGVGSRLQYRQCSNPYPQHGGKNCRGNRTEHVKCLQYNPCPVHGAWSVWSENTCSVTCGVGTRLRSRNCSNPHPQYGGNNCTGNSTDHVTCTQPNECPGQFTDIHSPDRLSDHDIVMGTLRCTIPRKIRPERTSYQYSKGNYNQMRDDSRDFTRDKYFNGHQNNRNVEENWIMIKEFILGTTKINVPTKILKGKTVNTMDK</sequence>
<organism evidence="4 5">
    <name type="scientific">Mytilus edulis</name>
    <name type="common">Blue mussel</name>
    <dbReference type="NCBI Taxonomy" id="6550"/>
    <lineage>
        <taxon>Eukaryota</taxon>
        <taxon>Metazoa</taxon>
        <taxon>Spiralia</taxon>
        <taxon>Lophotrochozoa</taxon>
        <taxon>Mollusca</taxon>
        <taxon>Bivalvia</taxon>
        <taxon>Autobranchia</taxon>
        <taxon>Pteriomorphia</taxon>
        <taxon>Mytilida</taxon>
        <taxon>Mytiloidea</taxon>
        <taxon>Mytilidae</taxon>
        <taxon>Mytilinae</taxon>
        <taxon>Mytilus</taxon>
    </lineage>
</organism>
<evidence type="ECO:0000256" key="1">
    <source>
        <dbReference type="ARBA" id="ARBA00022737"/>
    </source>
</evidence>
<comment type="caution">
    <text evidence="4">The sequence shown here is derived from an EMBL/GenBank/DDBJ whole genome shotgun (WGS) entry which is preliminary data.</text>
</comment>
<dbReference type="Pfam" id="PF00090">
    <property type="entry name" value="TSP_1"/>
    <property type="match status" value="2"/>
</dbReference>
<dbReference type="InterPro" id="IPR000884">
    <property type="entry name" value="TSP1_rpt"/>
</dbReference>
<dbReference type="PROSITE" id="PS50092">
    <property type="entry name" value="TSP1"/>
    <property type="match status" value="2"/>
</dbReference>
<name>A0A8S3URJ2_MYTED</name>
<evidence type="ECO:0000313" key="5">
    <source>
        <dbReference type="Proteomes" id="UP000683360"/>
    </source>
</evidence>
<dbReference type="SUPFAM" id="SSF82895">
    <property type="entry name" value="TSP-1 type 1 repeat"/>
    <property type="match status" value="2"/>
</dbReference>
<evidence type="ECO:0000256" key="3">
    <source>
        <dbReference type="SAM" id="MobiDB-lite"/>
    </source>
</evidence>
<dbReference type="Proteomes" id="UP000683360">
    <property type="component" value="Unassembled WGS sequence"/>
</dbReference>
<dbReference type="Gene3D" id="2.20.100.10">
    <property type="entry name" value="Thrombospondin type-1 (TSP1) repeat"/>
    <property type="match status" value="2"/>
</dbReference>
<dbReference type="PANTHER" id="PTHR22906">
    <property type="entry name" value="PROPERDIN"/>
    <property type="match status" value="1"/>
</dbReference>
<keyword evidence="2" id="KW-1015">Disulfide bond</keyword>
<reference evidence="4" key="1">
    <citation type="submission" date="2021-03" db="EMBL/GenBank/DDBJ databases">
        <authorList>
            <person name="Bekaert M."/>
        </authorList>
    </citation>
    <scope>NUCLEOTIDE SEQUENCE</scope>
</reference>
<dbReference type="AlphaFoldDB" id="A0A8S3URJ2"/>
<keyword evidence="5" id="KW-1185">Reference proteome</keyword>
<dbReference type="EMBL" id="CAJPWZ010002753">
    <property type="protein sequence ID" value="CAG2244991.1"/>
    <property type="molecule type" value="Genomic_DNA"/>
</dbReference>